<organism evidence="12 13">
    <name type="scientific">Cucurbita moschata</name>
    <name type="common">Winter crookneck squash</name>
    <name type="synonym">Cucurbita pepo var. moschata</name>
    <dbReference type="NCBI Taxonomy" id="3662"/>
    <lineage>
        <taxon>Eukaryota</taxon>
        <taxon>Viridiplantae</taxon>
        <taxon>Streptophyta</taxon>
        <taxon>Embryophyta</taxon>
        <taxon>Tracheophyta</taxon>
        <taxon>Spermatophyta</taxon>
        <taxon>Magnoliopsida</taxon>
        <taxon>eudicotyledons</taxon>
        <taxon>Gunneridae</taxon>
        <taxon>Pentapetalae</taxon>
        <taxon>rosids</taxon>
        <taxon>fabids</taxon>
        <taxon>Cucurbitales</taxon>
        <taxon>Cucurbitaceae</taxon>
        <taxon>Cucurbiteae</taxon>
        <taxon>Cucurbita</taxon>
    </lineage>
</organism>
<keyword evidence="4" id="KW-0336">GPI-anchor</keyword>
<proteinExistence type="inferred from homology"/>
<dbReference type="CDD" id="cd00010">
    <property type="entry name" value="AAI_LTSS"/>
    <property type="match status" value="1"/>
</dbReference>
<dbReference type="RefSeq" id="XP_022958863.1">
    <property type="nucleotide sequence ID" value="XM_023103095.1"/>
</dbReference>
<dbReference type="Gene3D" id="1.10.110.10">
    <property type="entry name" value="Plant lipid-transfer and hydrophobic proteins"/>
    <property type="match status" value="1"/>
</dbReference>
<keyword evidence="4" id="KW-0472">Membrane</keyword>
<dbReference type="PANTHER" id="PTHR33044">
    <property type="entry name" value="BIFUNCTIONAL INHIBITOR/LIPID-TRANSFER PROTEIN/SEED STORAGE 2S ALBUMIN SUPERFAMILY PROTEIN-RELATED"/>
    <property type="match status" value="1"/>
</dbReference>
<evidence type="ECO:0000256" key="1">
    <source>
        <dbReference type="ARBA" id="ARBA00004609"/>
    </source>
</evidence>
<name>A0A6J1H493_CUCMO</name>
<evidence type="ECO:0000313" key="12">
    <source>
        <dbReference type="Proteomes" id="UP000504609"/>
    </source>
</evidence>
<keyword evidence="7" id="KW-0325">Glycoprotein</keyword>
<dbReference type="Pfam" id="PF14368">
    <property type="entry name" value="LTP_2"/>
    <property type="match status" value="1"/>
</dbReference>
<feature type="domain" description="Bifunctional inhibitor/plant lipid transfer protein/seed storage helical" evidence="11">
    <location>
        <begin position="10"/>
        <end position="94"/>
    </location>
</feature>
<dbReference type="SUPFAM" id="SSF47699">
    <property type="entry name" value="Bifunctional inhibitor/lipid-transfer protein/seed storage 2S albumin"/>
    <property type="match status" value="1"/>
</dbReference>
<sequence length="141" mass="15148">MEASIVLAMVAMLLWARGAVAQSSHCSNVFITLSPCLNYITRNSSTPSPSCCSQLTTVVRSQPQCLCASSLGGINVNQTLALAITRCNVVSPYSSAETPKSPSEESRGTGKTKTLNFTSKFSHHFCIIASFQLINRESSRL</sequence>
<dbReference type="GO" id="GO:0005886">
    <property type="term" value="C:plasma membrane"/>
    <property type="evidence" value="ECO:0007669"/>
    <property type="project" value="UniProtKB-SubCell"/>
</dbReference>
<dbReference type="InterPro" id="IPR043325">
    <property type="entry name" value="LTSS"/>
</dbReference>
<keyword evidence="12" id="KW-1185">Reference proteome</keyword>
<accession>A0A6J1H493</accession>
<evidence type="ECO:0000256" key="8">
    <source>
        <dbReference type="ARBA" id="ARBA00023288"/>
    </source>
</evidence>
<evidence type="ECO:0000256" key="10">
    <source>
        <dbReference type="SAM" id="SignalP"/>
    </source>
</evidence>
<keyword evidence="6" id="KW-1015">Disulfide bond</keyword>
<dbReference type="AlphaFoldDB" id="A0A6J1H493"/>
<gene>
    <name evidence="13" type="primary">LOC111460017</name>
</gene>
<evidence type="ECO:0000256" key="9">
    <source>
        <dbReference type="SAM" id="MobiDB-lite"/>
    </source>
</evidence>
<feature type="region of interest" description="Disordered" evidence="9">
    <location>
        <begin position="93"/>
        <end position="112"/>
    </location>
</feature>
<dbReference type="KEGG" id="cmos:111460017"/>
<keyword evidence="3" id="KW-1003">Cell membrane</keyword>
<dbReference type="Proteomes" id="UP000504609">
    <property type="component" value="Unplaced"/>
</dbReference>
<evidence type="ECO:0000259" key="11">
    <source>
        <dbReference type="Pfam" id="PF14368"/>
    </source>
</evidence>
<dbReference type="GO" id="GO:0098552">
    <property type="term" value="C:side of membrane"/>
    <property type="evidence" value="ECO:0007669"/>
    <property type="project" value="UniProtKB-KW"/>
</dbReference>
<evidence type="ECO:0000256" key="6">
    <source>
        <dbReference type="ARBA" id="ARBA00023157"/>
    </source>
</evidence>
<evidence type="ECO:0000256" key="5">
    <source>
        <dbReference type="ARBA" id="ARBA00022729"/>
    </source>
</evidence>
<dbReference type="GeneID" id="111460017"/>
<dbReference type="InterPro" id="IPR016140">
    <property type="entry name" value="Bifunc_inhib/LTP/seed_store"/>
</dbReference>
<evidence type="ECO:0000256" key="7">
    <source>
        <dbReference type="ARBA" id="ARBA00023180"/>
    </source>
</evidence>
<keyword evidence="8" id="KW-0449">Lipoprotein</keyword>
<feature type="signal peptide" evidence="10">
    <location>
        <begin position="1"/>
        <end position="21"/>
    </location>
</feature>
<reference evidence="13" key="1">
    <citation type="submission" date="2025-08" db="UniProtKB">
        <authorList>
            <consortium name="RefSeq"/>
        </authorList>
    </citation>
    <scope>IDENTIFICATION</scope>
    <source>
        <tissue evidence="13">Young leaves</tissue>
    </source>
</reference>
<keyword evidence="5 10" id="KW-0732">Signal</keyword>
<evidence type="ECO:0000256" key="3">
    <source>
        <dbReference type="ARBA" id="ARBA00022475"/>
    </source>
</evidence>
<comment type="similarity">
    <text evidence="2">Belongs to the plant LTP family.</text>
</comment>
<evidence type="ECO:0000256" key="4">
    <source>
        <dbReference type="ARBA" id="ARBA00022622"/>
    </source>
</evidence>
<evidence type="ECO:0000313" key="13">
    <source>
        <dbReference type="RefSeq" id="XP_022958863.1"/>
    </source>
</evidence>
<feature type="chain" id="PRO_5026907219" evidence="10">
    <location>
        <begin position="22"/>
        <end position="141"/>
    </location>
</feature>
<dbReference type="InterPro" id="IPR036312">
    <property type="entry name" value="Bifun_inhib/LTP/seed_sf"/>
</dbReference>
<protein>
    <submittedName>
        <fullName evidence="13">Protein YLS3-like</fullName>
    </submittedName>
</protein>
<comment type="subcellular location">
    <subcellularLocation>
        <location evidence="1">Cell membrane</location>
        <topology evidence="1">Lipid-anchor</topology>
        <topology evidence="1">GPI-anchor</topology>
    </subcellularLocation>
</comment>
<evidence type="ECO:0000256" key="2">
    <source>
        <dbReference type="ARBA" id="ARBA00009748"/>
    </source>
</evidence>